<feature type="coiled-coil region" evidence="1">
    <location>
        <begin position="5925"/>
        <end position="5952"/>
    </location>
</feature>
<dbReference type="RefSeq" id="WP_281833204.1">
    <property type="nucleotide sequence ID" value="NZ_BSDY01000002.1"/>
</dbReference>
<evidence type="ECO:0000256" key="1">
    <source>
        <dbReference type="SAM" id="Coils"/>
    </source>
</evidence>
<feature type="region of interest" description="Disordered" evidence="2">
    <location>
        <begin position="7166"/>
        <end position="7198"/>
    </location>
</feature>
<feature type="region of interest" description="Disordered" evidence="2">
    <location>
        <begin position="7217"/>
        <end position="7258"/>
    </location>
</feature>
<feature type="region of interest" description="Disordered" evidence="2">
    <location>
        <begin position="5438"/>
        <end position="5477"/>
    </location>
</feature>
<proteinExistence type="predicted"/>
<feature type="compositionally biased region" description="Low complexity" evidence="2">
    <location>
        <begin position="7225"/>
        <end position="7235"/>
    </location>
</feature>
<feature type="region of interest" description="Disordered" evidence="2">
    <location>
        <begin position="6690"/>
        <end position="6763"/>
    </location>
</feature>
<dbReference type="EMBL" id="BSDY01000002">
    <property type="protein sequence ID" value="GLI54981.1"/>
    <property type="molecule type" value="Genomic_DNA"/>
</dbReference>
<evidence type="ECO:0000313" key="4">
    <source>
        <dbReference type="EMBL" id="GLI54981.1"/>
    </source>
</evidence>
<dbReference type="Pfam" id="PF05860">
    <property type="entry name" value="TPS"/>
    <property type="match status" value="1"/>
</dbReference>
<dbReference type="NCBIfam" id="TIGR01901">
    <property type="entry name" value="adhes_NPXG"/>
    <property type="match status" value="1"/>
</dbReference>
<evidence type="ECO:0000259" key="3">
    <source>
        <dbReference type="SMART" id="SM00912"/>
    </source>
</evidence>
<gene>
    <name evidence="4" type="ORF">PM10SUCC1_04960</name>
</gene>
<feature type="compositionally biased region" description="Low complexity" evidence="2">
    <location>
        <begin position="6599"/>
        <end position="6611"/>
    </location>
</feature>
<reference evidence="4" key="1">
    <citation type="submission" date="2022-12" db="EMBL/GenBank/DDBJ databases">
        <title>Reference genome sequencing for broad-spectrum identification of bacterial and archaeal isolates by mass spectrometry.</title>
        <authorList>
            <person name="Sekiguchi Y."/>
            <person name="Tourlousse D.M."/>
        </authorList>
    </citation>
    <scope>NUCLEOTIDE SEQUENCE</scope>
    <source>
        <strain evidence="4">10succ1</strain>
    </source>
</reference>
<feature type="region of interest" description="Disordered" evidence="2">
    <location>
        <begin position="2371"/>
        <end position="2392"/>
    </location>
</feature>
<dbReference type="Gene3D" id="3.40.50.1820">
    <property type="entry name" value="alpha/beta hydrolase"/>
    <property type="match status" value="1"/>
</dbReference>
<feature type="region of interest" description="Disordered" evidence="2">
    <location>
        <begin position="6823"/>
        <end position="6908"/>
    </location>
</feature>
<accession>A0A9W6GJN2</accession>
<feature type="region of interest" description="Disordered" evidence="2">
    <location>
        <begin position="6960"/>
        <end position="6980"/>
    </location>
</feature>
<dbReference type="SUPFAM" id="SSF51126">
    <property type="entry name" value="Pectin lyase-like"/>
    <property type="match status" value="1"/>
</dbReference>
<dbReference type="NCBIfam" id="TIGR01731">
    <property type="entry name" value="fil_hemag_20aa"/>
    <property type="match status" value="8"/>
</dbReference>
<feature type="compositionally biased region" description="Basic and acidic residues" evidence="2">
    <location>
        <begin position="6728"/>
        <end position="6737"/>
    </location>
</feature>
<sequence>MNRRIKDNKLTKGFIGWTIYNFLMPYNVTAYGAGVIIDKNTHERHRARLGKTANGIDQIDIVTPDDRGLSHNKFLEFNVNERGLILNNSADMSLTTLAGLIYGNDNITPGKEAKTILSEVTGLKRSEIEGFVEVAGSEADFILANANGIYMSGGGFINTPRVTLTTGQVLDGVDGNLKLRITDGIVEVAESGFVNIEEVDYFEILSRAAKIGGVISSTRTENKSTKELKVLTGDNTYDYEEATHKSHGSDGKYQFAIDASELGAMSAGKIKLIATDKGVGVNTKSNLVATLGDLEIDSQGNLEVKNAITRRGDIKLKSSEGDIRQAGEEGFIYSENNLEIDAAKDVKFQGKGGYAAGKNKVVISGENLEVKNESIVASVDPDERKAQSLKADMKNQIHVSEDSSLAAGGRMDLQGREIINQGTISGEDIYANAESIINEDTFYGEDAVTLRGGSVVNSGDVVGTNLLEVSGEKSLVNSGQLYGEGEVRIKDSRNVINSGIIAGDKVSGVNNNSITNSGTIQGTTSIEVTGKELNNSGTIYSEGSVKVEADRVVNEDTIYAKSEMEIKSGYLNNEKEGVVATEEGDLTLSGERVSNRGAVAAGRNLEIITSKEVSNLSEGQMAAGSGKVALKSEGIRNQGTVLGNEVSIEGNLTNDKGTILADKEGLAIEGERVENSGLILAKKDIEIAGNTLRNTSDGNIMSGSSFNEEGDLENSKGSLSLSAKETIENEGTLLSGEGLYIGSETIKNTGNIQNLGGKGEISSEKDIVNDGTIYSEGSLDTKAGNTLENKGDIYSTGSLKVEAAKVKNQKSILGGDIRIDAGSLLNGSLLNGSLLNEGKSKDEDEDKDEAVIYSEGSITLEAETLVNSGGIISDSELEIKVKELDNQKDGQIGGESVGIESAETLQNSGLIMGDDLEIKAKELDNQKDGQIGGESVGIESAETLQNSGLITGDGLEIKVKELKNQKDGQIGGERIGIETTEGLYNSGVIAGDDLNVRSKELNNQEEGQIAGTTVDMEIREGLHNSGVIAGDDLKVRSKELDNQKDGQIAGERVDIEATEGLHNSGVIVGEELEIKTSNFESEKDSVVKGSSLLTVEATQILNRGNLLTEGSGRIEAEILINEEGGLLGALTSESEDEGESKGKEGSPHLRVEAKDVRNSGDFYSAGGLEVYSETLENQGNISTKEDLRLISEIIKNNGAGELVSAANLIMEAEEVVNTGEILANEDVLMEIGGIGLTNKGGLINASGAISVIAEYINNNQGEILSGKGIKIHTIKLENNAGEIITNGSLTIDLTKLGKHSNDFTLTGTIYGDTLIEIRNFSDIINDQIEVVSNGDIILDSMEGDISNSKVIFAGGDLDISAKNYVRNTGSSEEEALLSSGEGMNLTAKNYIHNRDSKIYGGTKETKISLQESFVNEGKILGLGKVHLDVAKGQKVTNEGQFQSNGDLIISADEILLRSNTSLYATENLSLVARHGHIINEAGAQILTLLGDMELRAAGSIYNKADKEKAGKIKAGGNIVVEAINFYNEAIKYHEYIHAKELSKYGFMEMSEDELMKNFLDTHIYNNWINNSTYVWKSGLGLRDLWDEGSLYDFEEDLFWMLYGHGPNLVPEDMRDLVIHTYNSDLIIELRDGGHLNSATVNKESRDGGFLNGQRYHDLTLDLDFNTASSKDSIGVRQAALEAGGDIEMKLSKDLVNGGVIRADRNIDITAKEIRNVTEALEYETIDTIRVEFKVRRSNTQGGTKPSVREKSASKTTKKVTLVSEDKALISAGGKVKLTGDVKNLTTVGGIADSIEEGRDSLVDVGDRIDFEDQETIDKDAVDDADVSVGEITDDTEVDEVDEVGEADKIDKVEGEAPDLESPDVDPIKGVEIVVDPGDHIEIPEGDNGIFIRNDDVVIDGVQKPLIETNIDFINDENYYGSGYVFEKLGDDSEDDFRRLGDNYYETMLVNEMYLKATGGRKMEGSEFDEISLMKYLLDNSVLASDELGLVVGEPLTEEQMKNLDKDIVWYVKEEVDGVEVLVPRVYVSSNNVQTGGTALDSSSSGSAIVGEVVEIKGDKFENIGSTVKGDSLVSIDAGDILNKYGEGSMGAIVGGDIQLKAENDIKNIGGSISGTGNVVLETVKGDVINESVVERNTKLDGFIDEVKAVGSIGGKNVIIDSGNDVIMKGGMVTATEKASITAENNVKFDTIKLESSIEKDTAHETFKEKSTIHLGSSVSAGEGVGIKAGKDLDIIGSNVSTERGDVVLMGDKVNISGVKNTFESDYKREKNGVFSSDKESIYTYSESLTGSTIDAGEGSVKISSNKDLDILGSTIKGEGDENLLMSKEGDVNIGTIALEHKYERKKKTWGFGDSDAGVSDTILGARESVLSEHDDKVSGEDTSTGHGGGKTGYWSSPGLNESAESLHGKGFSTGTHLSEFGANGSATGTIFQYTEIEESLDATTHERSSIEGGSITIKAKNDVNLESVKIDADNSVGIISEEGDVNSTYVQDEVNASAKQTNVRVGADVGYTVPLLDIAEAAKGMADYSDSEYSSGGAWEIFARAVEMGGVLSKQDGTLVDTYANLGVSVSHSDTTTQSKTAIDSEISAKDILISAENGKVDFKGMQIEGTDSVFIKAEEFNMEASKSEYHHKEDGYYVGVSAGVGGTVGAESGVEGSINASIDGSFVDSKTDSVTYNNSKINGGNVVLEIDNDATLKGANISGESVTADIGGDLNIESVQDTLDHNLKSTDFNLSGSGSIGLDGYGGNGSAGVTHGQIVEEKEWVKEQSGITGGNVNINVGGNTALKGGVIAAEDGNLNFATGGLTVEDLKDSHMRDGGYGGLGVSVSENGVDSVDVKGGRVEGFHKDRNVNSTIGAGNVSVGGESLEDSGIDVNRDTENALETTRDDKHFKWDFDYTLEPKKKITEEDSNSLRDRGEGDTSNIFVNKDTVNSIDKVVSKNPALGGKDREPNKVTNKPDVVTETKPKVSIDYTSPKVDSGITKKTESIKVSVDSGKVNKIDIKTPEVDSGIKVKVDVSKPEVDSGKVKNIKIESPDIEGPKKLVDKVEKLPEIDGTKTQTEVVNLKKDINESIKVKEEKVVMGTPDFKDKVEVSRPKEEAGEAAKIKEKEAKVEEKFDFVGKKGSEVGLGKEVEVAIRESQEKGEDPYVATNKILSSKIKGQEDFFKKQGYKDSIGNNYDEIQKKQLHKIVKRSGNNGMNATNKDALMKFMTDLNNYDLGLKAAKAAHEAGDAKAAKEILDGIKDISKIKVDSKNFKKYSKKVKEKETQKNTSQKNKDKVIKPTQKELNEAQKNGGYFIRKENGKLVKYDIESVLKDRKYKDELTGMEISKDAFDKAEYKEELGGKAIKISEDSETDRFWVQGRDGEAPVIKEVPKYQYEKGSEKFRDEVTGKAFTKNEIQERGKIALDGEGKRFLTVDEKGEIIIETNTKVRDTGSERLQNKLGETIKDSLGNEIRLKDLEDNKAITKEGKGANVYESEVRLDANTVLKYTEREFTKKKEMDIIGVGGNNFFRNSGSFVVKGSDSFKKDVLLGNSEKEVKTFKEITLITSEKKQDIFFTDEKTGKVIRERELGDLPYDEALGGRVLKTDDPDRNIVWKEGSDEPVVMVKPKTELVPGSEYFFDKDSGKKVTEKDLENAPVNELLGKKAVEIGDGKFFTKNDDGSVGITEITGVKEIPGKAYDPVTNREIGFDDFDKDKTYNDDLGQEAVAIGDGRYFIKDDSGEIKVAEVTEVQERPESVRDPQSGRELATDDFEGTKKFNEDLGQDAVEIGDGRYFIKDDSGEIRVAEVDYVRERADEYIDPETGVKISSEDFEGQKSYQESLSQDAVKIDAKRYFVKDEAGEIKVIELSEVQERPESVKDPVSGKELATDDFDSSKIYHDELGQEAVEIGDGRYFVRDKDGDISSVKVEYTRERDDYFVDPETGAKLTEKEFTQRKEYNEALGMESVDLGDNRHFIMDKEGALKVAKVTEDFEMISHIVDPKTKKEVRESDFDSAEVIGELGERAIKIEDGRYFTKDNEGNIVVTEVMKPDENLYLDEKSGREITPEEIMNAATDSELGERAIKIEDGRYFTLNERGEVEIAEVTSRPRTDYEFIGDDFSRKITQEEYSALRKNPELDGKVVGLEDNRYLVIREDGDAYVTTGESLERRVMAETVKTLLTEGVDTGDAKRLREIISQSSKSSKLSESKRKDLEALGRIGGDKNTSDREFVHIVKEYVAKSEGNNYMDDKTGKIYDLTKDKFKKVDFSKENPEFVINSKNKLVVDNEGSTVSLVSKKDFESTFKKRIKDAASTWKAQFSALKGMILGRKEDTAEGGNTSLNTNRYDEVSLSEVNLSNEGDSRESLPLYGREGLEGFLPERDEVSNPIMDEEIEGEYDKTGEAIDSLSPEDKEILKDVFKSEYGKTLEEMSIEEKVAILKQLGKVAHRGRLESADRLKESDADASYRERDLSFSQKKGLDFTQQLVTSALQNDLKLSSNYRRLEEDVDRSFMEKVAGDEVLMDSLTNSEYADKPLKDIDKMARDFILQTVIDYRMEAFSEASGIETKKIKLQLDKNLSDEKRGVFIASQGRTPDRVVLNANRTLAQVLDTLSHELTHKEQAELVKHKRESEALGVGDDRKLLKYSGRVGDSTEYVNYLSSQREKDAKARGHKLGEELSSEKLKRRELAREGEEAIKDLDLILDDFLEYDASLPVLEYDASLPGSLSNTLGKPDIVKEMKRFYDSNELMNKYYEVSSGIKGESGNEYKLNSPKLKKLEKEFKKAQESYEKEGDKKSYDTLIRKYTTFNNALKSNEEKMDSILRQKELNLPDVLAKEGDPNDKYQGKVISTNKKEIDLIKVWKKEKRKLPKEEEVNFSKGLTKKKYYKGKPSIVQESKRPEKVEAVKDNTVNILVHGTFNGDKAKTGWISSDSSQGKAIEKQYGGESVTFQWSGKNHPDARKEAGKELAKVIEGYNEKGIEVNIISHSHGGNVANEALKTMKGGKVKNLVTLGTPVRNDHRVSREIIEEKTGSYLNVMSNEDSVTKAGGTDFKTKVWKFFTGQAKIGLAHRKDLNADKILKVDGASHNDLHGLNVIKLLRPIERPKDIYTAGVNGENSLENSLRGNKVEDPKWNPSLSSRGAEEVSFDNIFEASEDRGNEEKVKKEVEKGSNLLNKIKTFFTVNSSKKYTKKYKEFQNGLKANEGKIDAILKEKALLDLKEGISKGGLSPERTNELKRAADLQKRKIKEISKEEAKINRVHGKDLIGSHVNAFLRTGKISDEGKKVLEKNGYTVEKAAEDFDTLIRNGRSNEKLTSFRKLEVPEKELINRVYGNRIKEGDLIQDKGYLFTSETPTGEWMDKESGAGYVYYSVEGYGSPMPKGGSKAGEIDYRANTVFRVKGIETDEAGNTLVNMEEVSEGPLKNKPIKDIYTGEITSNQPGPGDDTHEDAEGITEYDRDFTSLNEVPEDKAGVSPDVEDSTRVEVSTDTSSGRSQEREELLEKVSKLEVGEKWKRLKKAVDVRYTQRLFEDERVMKLIEDPLKSRDGAGVLDLDEALNLSEKKELLEMFVENKEKAFSEAMKTEFEKANLVFDAKLPENTRGQYDPNQKKVLMNVDPDKKFLQFLKTSDHELEHKDQFSTVFFLPSDSPLREVFKESIANMDFDMKHYKNYSEDPQMYEASLIERDANKTMNRTIDALHAIADRLQDGPDDYKNKGGYIGISDPYRKRSADVFIDKNLIGEEKKLKLLKANKETVELGLNKEAKKELEEISTAYQEIGERYEKGEITKILRDTMVQSLVEKLKGMEERNNLKLDPTDNGLKVKKEEGGIVERLKRLFTRKSSEKYLAPADLAESKVVSKLPEEGKSETSQPDTLLDSAGKPDILAEILRFYNSNDLIQKYRDVKDVLPKEENSEYNFDASKLWEFEKSTNKTFGNFKKKRDKKSYEKFIKEYTKFQNELKSKEEKMDSILNMQPEKKRKALAKISNSETDRKWKKLKKATDIRYTQNLFEDKAFMDLIDRNKDINNIGENLTEEEKTKLLKLLAKNKEKAFSEATKVKFKEAELDLIADRTGKEKELGYYANRKNKVVVNSGNHKDFKEVVKTLDHELGHKDQYDMMDRLPSDSPLRKEFEQVREDMKFDVLYYDSDNEAMYLNSLIERDTRENEKRTQHAIKDIVSRLSDEKREGLVAISKPKKGSTLAMDRFRDIKLIGEERKLESLIANKEAVELGLKEGEKKELEEITTAYQEVNERHERGEISESLKDTMVQSLVKKLKEMEERNVLKFDRSGRLVTGKELYKPDDLMKKYYSARSGAPKEFDSLEKLAKNFENSLRSFEERGDEKSYKKLAKEYKKFQEGLKADEGKIDARLKEKALLELKEGITKGGLSPERTNELKRAADLQKRKIKEISQEEAKINKIHGKDLIGSHVNAFLRTSKISDEGKKVLEKNGYTAAKAAKDFGALIKNGRSNEKLTSFRKLEVPEKELINKVYGNKIKEGDLIRDRGYLFTSETPTEEWSDKESGVGYVYYSVEGYGSPMPLGGAKAGEIDYKPNTVFKVKGIEIDESGNTFVSMEEVSGESEKGKAIKDIYTGEANARRPLPPIPQSGKEDGYKPLDNDYAGSGSTSGSIASVESDYEDVDGSSGSIAQGEAIYDDPIEVKLGRKDEVSVSYDDVEVFVENDLYESGGGEDEELDLNSDSVASNEDAYGYVADGYEPVGNAPAGFNAEKPQGPKPKRVLPQISLPLTPQSGKEDSYKPLDDDYAEIGSTSGGIASSESDYEDVDGRSGSIAQGEAIYGDPTVYDFIKDGDLDPEELYDDVVLPKEKKGFMDRVKDLFRGKSSEKYLAGTDSKLPGKESSENPLNESGGEEYSDLHDETYKEIRDNDVEEFVENELYVSGRSGSEEAGGPASTESDYEDVDGSSGSVAQGEAIYGDPTVYDFIKDGDLDPEELYDDVVLPKEKKGFMDRVKDLFRGKSSEKYLAGTDSKVPGKGSSESPIYDSAGNEYEEINELNLDRGREAEDAISYDDVEVFVENDLYESGGGEDEELDLNSGSVASNEDAYGYVADGYEPVGNAPAGFNAEKPQRPLPPIPQPGKEDSYKPLDDDYAELGSTSGGIASSESDYEDVDGSSGSVAQGEAIYGDPTVYDFIKDGDLDPEELYDDVVLPKEKKGFMDRVKDLFRGKSSEKYLAGTDSKLPGKESSENPLYESGGEEYSGLHDETYKEIRDNDVEEFVENELYVSGGSGSEEAGGPASTESDYEDVDGSSGSVAQGEAIYDDPTTYEMIGDEDLDLLKPKKTAKGKKGKREKAMVLYSKDSPSQSTEKISKLETGNNGRG</sequence>
<feature type="compositionally biased region" description="Basic and acidic residues" evidence="2">
    <location>
        <begin position="6585"/>
        <end position="6594"/>
    </location>
</feature>
<dbReference type="InterPro" id="IPR029058">
    <property type="entry name" value="AB_hydrolase_fold"/>
</dbReference>
<evidence type="ECO:0000313" key="5">
    <source>
        <dbReference type="Proteomes" id="UP001144471"/>
    </source>
</evidence>
<feature type="region of interest" description="Disordered" evidence="2">
    <location>
        <begin position="6569"/>
        <end position="6627"/>
    </location>
</feature>
<feature type="compositionally biased region" description="Basic and acidic residues" evidence="2">
    <location>
        <begin position="6849"/>
        <end position="6862"/>
    </location>
</feature>
<feature type="region of interest" description="Disordered" evidence="2">
    <location>
        <begin position="1736"/>
        <end position="1755"/>
    </location>
</feature>
<feature type="compositionally biased region" description="Polar residues" evidence="2">
    <location>
        <begin position="7295"/>
        <end position="7315"/>
    </location>
</feature>
<dbReference type="InterPro" id="IPR025157">
    <property type="entry name" value="Hemagglutinin_rpt"/>
</dbReference>
<dbReference type="Pfam" id="PF13332">
    <property type="entry name" value="Fil_haemagg_2"/>
    <property type="match status" value="3"/>
</dbReference>
<name>A0A9W6GJN2_9FUSO</name>
<feature type="region of interest" description="Disordered" evidence="2">
    <location>
        <begin position="7274"/>
        <end position="7315"/>
    </location>
</feature>
<dbReference type="Gene3D" id="2.160.20.10">
    <property type="entry name" value="Single-stranded right-handed beta-helix, Pectin lyase-like"/>
    <property type="match status" value="1"/>
</dbReference>
<dbReference type="SMART" id="SM00912">
    <property type="entry name" value="Haemagg_act"/>
    <property type="match status" value="1"/>
</dbReference>
<feature type="compositionally biased region" description="Basic residues" evidence="2">
    <location>
        <begin position="7274"/>
        <end position="7285"/>
    </location>
</feature>
<dbReference type="Proteomes" id="UP001144471">
    <property type="component" value="Unassembled WGS sequence"/>
</dbReference>
<feature type="compositionally biased region" description="Polar residues" evidence="2">
    <location>
        <begin position="5463"/>
        <end position="5473"/>
    </location>
</feature>
<evidence type="ECO:0000256" key="2">
    <source>
        <dbReference type="SAM" id="MobiDB-lite"/>
    </source>
</evidence>
<feature type="region of interest" description="Disordered" evidence="2">
    <location>
        <begin position="7045"/>
        <end position="7116"/>
    </location>
</feature>
<dbReference type="InterPro" id="IPR011050">
    <property type="entry name" value="Pectin_lyase_fold/virulence"/>
</dbReference>
<dbReference type="InterPro" id="IPR012334">
    <property type="entry name" value="Pectin_lyas_fold"/>
</dbReference>
<keyword evidence="5" id="KW-1185">Reference proteome</keyword>
<feature type="region of interest" description="Disordered" evidence="2">
    <location>
        <begin position="5837"/>
        <end position="5856"/>
    </location>
</feature>
<keyword evidence="1" id="KW-0175">Coiled coil</keyword>
<feature type="compositionally biased region" description="Basic and acidic residues" evidence="2">
    <location>
        <begin position="7073"/>
        <end position="7082"/>
    </location>
</feature>
<feature type="compositionally biased region" description="Basic and acidic residues" evidence="2">
    <location>
        <begin position="3263"/>
        <end position="3285"/>
    </location>
</feature>
<feature type="domain" description="Filamentous haemagglutinin FhaB/tRNA nuclease CdiA-like TPS" evidence="3">
    <location>
        <begin position="53"/>
        <end position="174"/>
    </location>
</feature>
<dbReference type="GO" id="GO:0003824">
    <property type="term" value="F:catalytic activity"/>
    <property type="evidence" value="ECO:0007669"/>
    <property type="project" value="UniProtKB-ARBA"/>
</dbReference>
<protein>
    <recommendedName>
        <fullName evidence="3">Filamentous haemagglutinin FhaB/tRNA nuclease CdiA-like TPS domain-containing protein</fullName>
    </recommendedName>
</protein>
<organism evidence="4 5">
    <name type="scientific">Propionigenium maris DSM 9537</name>
    <dbReference type="NCBI Taxonomy" id="1123000"/>
    <lineage>
        <taxon>Bacteria</taxon>
        <taxon>Fusobacteriati</taxon>
        <taxon>Fusobacteriota</taxon>
        <taxon>Fusobacteriia</taxon>
        <taxon>Fusobacteriales</taxon>
        <taxon>Fusobacteriaceae</taxon>
        <taxon>Propionigenium</taxon>
    </lineage>
</organism>
<feature type="region of interest" description="Disordered" evidence="2">
    <location>
        <begin position="3261"/>
        <end position="3285"/>
    </location>
</feature>
<feature type="compositionally biased region" description="Polar residues" evidence="2">
    <location>
        <begin position="6744"/>
        <end position="6754"/>
    </location>
</feature>
<dbReference type="InterPro" id="IPR010069">
    <property type="entry name" value="CdiA_FHA1_rpt"/>
</dbReference>
<comment type="caution">
    <text evidence="4">The sequence shown here is derived from an EMBL/GenBank/DDBJ whole genome shotgun (WGS) entry which is preliminary data.</text>
</comment>
<dbReference type="InterPro" id="IPR008638">
    <property type="entry name" value="FhaB/CdiA-like_TPS"/>
</dbReference>
<feature type="compositionally biased region" description="Polar residues" evidence="2">
    <location>
        <begin position="7089"/>
        <end position="7099"/>
    </location>
</feature>